<feature type="compositionally biased region" description="Basic and acidic residues" evidence="1">
    <location>
        <begin position="250"/>
        <end position="265"/>
    </location>
</feature>
<organism evidence="2 3">
    <name type="scientific">Pseudomonas juntendi</name>
    <dbReference type="NCBI Taxonomy" id="2666183"/>
    <lineage>
        <taxon>Bacteria</taxon>
        <taxon>Pseudomonadati</taxon>
        <taxon>Pseudomonadota</taxon>
        <taxon>Gammaproteobacteria</taxon>
        <taxon>Pseudomonadales</taxon>
        <taxon>Pseudomonadaceae</taxon>
        <taxon>Pseudomonas</taxon>
    </lineage>
</organism>
<dbReference type="Proteomes" id="UP001160152">
    <property type="component" value="Unassembled WGS sequence"/>
</dbReference>
<dbReference type="SUPFAM" id="SSF46785">
    <property type="entry name" value="Winged helix' DNA-binding domain"/>
    <property type="match status" value="1"/>
</dbReference>
<feature type="region of interest" description="Disordered" evidence="1">
    <location>
        <begin position="232"/>
        <end position="265"/>
    </location>
</feature>
<evidence type="ECO:0000256" key="1">
    <source>
        <dbReference type="SAM" id="MobiDB-lite"/>
    </source>
</evidence>
<feature type="compositionally biased region" description="Low complexity" evidence="1">
    <location>
        <begin position="234"/>
        <end position="243"/>
    </location>
</feature>
<dbReference type="Gene3D" id="1.10.10.10">
    <property type="entry name" value="Winged helix-like DNA-binding domain superfamily/Winged helix DNA-binding domain"/>
    <property type="match status" value="1"/>
</dbReference>
<reference evidence="2 3" key="1">
    <citation type="submission" date="2022-09" db="EMBL/GenBank/DDBJ databases">
        <title>Intensive care unit water sources are persistently colonized with multi-drug resistant bacteria and are the site of extensive horizontal gene transfer of antibiotic resistance genes.</title>
        <authorList>
            <person name="Diorio-Toth L."/>
        </authorList>
    </citation>
    <scope>NUCLEOTIDE SEQUENCE [LARGE SCALE GENOMIC DNA]</scope>
    <source>
        <strain evidence="2 3">GD03901</strain>
    </source>
</reference>
<accession>A0ABD4YH31</accession>
<dbReference type="GeneID" id="72419269"/>
<name>A0ABD4YH31_9PSED</name>
<evidence type="ECO:0000313" key="2">
    <source>
        <dbReference type="EMBL" id="MDH0758587.1"/>
    </source>
</evidence>
<dbReference type="RefSeq" id="WP_064314525.1">
    <property type="nucleotide sequence ID" value="NZ_BQIS01000067.1"/>
</dbReference>
<proteinExistence type="predicted"/>
<dbReference type="InterPro" id="IPR036390">
    <property type="entry name" value="WH_DNA-bd_sf"/>
</dbReference>
<dbReference type="AlphaFoldDB" id="A0ABD4YH31"/>
<protein>
    <submittedName>
        <fullName evidence="2">Helix-turn-helix domain-containing protein</fullName>
    </submittedName>
</protein>
<dbReference type="Pfam" id="PF13730">
    <property type="entry name" value="HTH_36"/>
    <property type="match status" value="1"/>
</dbReference>
<feature type="region of interest" description="Disordered" evidence="1">
    <location>
        <begin position="123"/>
        <end position="163"/>
    </location>
</feature>
<comment type="caution">
    <text evidence="2">The sequence shown here is derived from an EMBL/GenBank/DDBJ whole genome shotgun (WGS) entry which is preliminary data.</text>
</comment>
<dbReference type="InterPro" id="IPR036388">
    <property type="entry name" value="WH-like_DNA-bd_sf"/>
</dbReference>
<gene>
    <name evidence="2" type="ORF">N5C70_18005</name>
</gene>
<feature type="compositionally biased region" description="Basic and acidic residues" evidence="1">
    <location>
        <begin position="143"/>
        <end position="155"/>
    </location>
</feature>
<sequence>MSVQAMTWALEQQEVGEPHARHVLLCLANYADQDGRAAFPSVARLAVDTGLSPRTVQYRLRDLEQKGAIRRGNQAIPAAYITQRDRIPVCYDIAMERGAQHAPGARQDVPGCTPEHNGVHATTERGAQHAPEPSINHQLTTHNRKEGADASGDGKGKRKAKESFDPLMAKPENCSDRAWADFCEMRKAKRAPLTRRACDLIAKKLEGHQNADAVLDKSTVSCWTDVYPEATANAGARPGRPGAFNNIPQHTDDMYQESHDGRPNF</sequence>
<dbReference type="EMBL" id="JAOCBV010000001">
    <property type="protein sequence ID" value="MDH0758587.1"/>
    <property type="molecule type" value="Genomic_DNA"/>
</dbReference>
<evidence type="ECO:0000313" key="3">
    <source>
        <dbReference type="Proteomes" id="UP001160152"/>
    </source>
</evidence>